<name>A0AC34RME7_9BILA</name>
<dbReference type="Proteomes" id="UP000887576">
    <property type="component" value="Unplaced"/>
</dbReference>
<accession>A0AC34RME7</accession>
<reference evidence="2" key="1">
    <citation type="submission" date="2022-11" db="UniProtKB">
        <authorList>
            <consortium name="WormBaseParasite"/>
        </authorList>
    </citation>
    <scope>IDENTIFICATION</scope>
</reference>
<evidence type="ECO:0000313" key="2">
    <source>
        <dbReference type="WBParaSite" id="JU765_v2.g8395.t1"/>
    </source>
</evidence>
<protein>
    <submittedName>
        <fullName evidence="2">Uncharacterized protein</fullName>
    </submittedName>
</protein>
<organism evidence="1 2">
    <name type="scientific">Panagrolaimus sp. JU765</name>
    <dbReference type="NCBI Taxonomy" id="591449"/>
    <lineage>
        <taxon>Eukaryota</taxon>
        <taxon>Metazoa</taxon>
        <taxon>Ecdysozoa</taxon>
        <taxon>Nematoda</taxon>
        <taxon>Chromadorea</taxon>
        <taxon>Rhabditida</taxon>
        <taxon>Tylenchina</taxon>
        <taxon>Panagrolaimomorpha</taxon>
        <taxon>Panagrolaimoidea</taxon>
        <taxon>Panagrolaimidae</taxon>
        <taxon>Panagrolaimus</taxon>
    </lineage>
</organism>
<proteinExistence type="predicted"/>
<sequence>MAVWLPAFRSAEAVCMGDMCLNEAGTMGMIVRVLPESVKHFHFNCRSTGETGFAANIAEMNTICTERGLFFEEVRLFFTGFCEVADLPGLLDDGGEIAEFRLPSDQNNAF</sequence>
<evidence type="ECO:0000313" key="1">
    <source>
        <dbReference type="Proteomes" id="UP000887576"/>
    </source>
</evidence>
<dbReference type="WBParaSite" id="JU765_v2.g8395.t1">
    <property type="protein sequence ID" value="JU765_v2.g8395.t1"/>
    <property type="gene ID" value="JU765_v2.g8395"/>
</dbReference>